<keyword evidence="1" id="KW-0812">Transmembrane</keyword>
<evidence type="ECO:0000313" key="2">
    <source>
        <dbReference type="EMBL" id="TWR96491.1"/>
    </source>
</evidence>
<dbReference type="AlphaFoldDB" id="A0A5C5PZH5"/>
<evidence type="ECO:0000256" key="1">
    <source>
        <dbReference type="SAM" id="Phobius"/>
    </source>
</evidence>
<dbReference type="RefSeq" id="WP_146425777.1">
    <property type="nucleotide sequence ID" value="NZ_CP142033.1"/>
</dbReference>
<gene>
    <name evidence="2" type="ORF">FJD37_07900</name>
</gene>
<organism evidence="2 3">
    <name type="scientific">Pseudomonas saxonica</name>
    <dbReference type="NCBI Taxonomy" id="2600598"/>
    <lineage>
        <taxon>Bacteria</taxon>
        <taxon>Pseudomonadati</taxon>
        <taxon>Pseudomonadota</taxon>
        <taxon>Gammaproteobacteria</taxon>
        <taxon>Pseudomonadales</taxon>
        <taxon>Pseudomonadaceae</taxon>
        <taxon>Pseudomonas</taxon>
    </lineage>
</organism>
<keyword evidence="1" id="KW-1133">Transmembrane helix</keyword>
<accession>A0A5C5PZH5</accession>
<keyword evidence="1" id="KW-0472">Membrane</keyword>
<feature type="transmembrane region" description="Helical" evidence="1">
    <location>
        <begin position="23"/>
        <end position="42"/>
    </location>
</feature>
<dbReference type="OrthoDB" id="574431at2"/>
<proteinExistence type="predicted"/>
<dbReference type="Proteomes" id="UP000317901">
    <property type="component" value="Unassembled WGS sequence"/>
</dbReference>
<reference evidence="2 3" key="1">
    <citation type="submission" date="2019-06" db="EMBL/GenBank/DDBJ databases">
        <title>Pseudomonas bimorpha sp. nov. isolated from bovine raw milk and skim milk concentrate.</title>
        <authorList>
            <person name="Hofmann K."/>
            <person name="Huptas C."/>
            <person name="Doll E."/>
            <person name="Scherer S."/>
            <person name="Wenning M."/>
        </authorList>
    </citation>
    <scope>NUCLEOTIDE SEQUENCE [LARGE SCALE GENOMIC DNA]</scope>
    <source>
        <strain evidence="2 3">DSM 108990</strain>
    </source>
</reference>
<comment type="caution">
    <text evidence="2">The sequence shown here is derived from an EMBL/GenBank/DDBJ whole genome shotgun (WGS) entry which is preliminary data.</text>
</comment>
<feature type="transmembrane region" description="Helical" evidence="1">
    <location>
        <begin position="48"/>
        <end position="68"/>
    </location>
</feature>
<sequence length="88" mass="9523">MGKQYPDQPAWQWRSSPLNAQSAALQALDLIAIPIMVVAFLLMASGVFSNNATSAVIGLVALIAGMVIQHQGRQLEGQAKDRQRSKTF</sequence>
<protein>
    <submittedName>
        <fullName evidence="2">Terminase</fullName>
    </submittedName>
</protein>
<dbReference type="EMBL" id="VFIP01000011">
    <property type="protein sequence ID" value="TWR96491.1"/>
    <property type="molecule type" value="Genomic_DNA"/>
</dbReference>
<name>A0A5C5PZH5_9PSED</name>
<evidence type="ECO:0000313" key="3">
    <source>
        <dbReference type="Proteomes" id="UP000317901"/>
    </source>
</evidence>